<dbReference type="Gene3D" id="3.30.420.40">
    <property type="match status" value="2"/>
</dbReference>
<dbReference type="RefSeq" id="WP_231144809.1">
    <property type="nucleotide sequence ID" value="NZ_CP088100.1"/>
</dbReference>
<dbReference type="InterPro" id="IPR000600">
    <property type="entry name" value="ROK"/>
</dbReference>
<dbReference type="InterPro" id="IPR043129">
    <property type="entry name" value="ATPase_NBD"/>
</dbReference>
<dbReference type="SUPFAM" id="SSF46785">
    <property type="entry name" value="Winged helix' DNA-binding domain"/>
    <property type="match status" value="1"/>
</dbReference>
<dbReference type="EMBL" id="CP088100">
    <property type="protein sequence ID" value="UFW90576.1"/>
    <property type="molecule type" value="Genomic_DNA"/>
</dbReference>
<proteinExistence type="inferred from homology"/>
<gene>
    <name evidence="3" type="ORF">BjapCC829_19390</name>
</gene>
<accession>A0ABY3QX01</accession>
<feature type="domain" description="HTH marR-type" evidence="2">
    <location>
        <begin position="8"/>
        <end position="57"/>
    </location>
</feature>
<reference evidence="3" key="1">
    <citation type="submission" date="2021-11" db="EMBL/GenBank/DDBJ databases">
        <title>Australian commercial rhizobial inoculants.</title>
        <authorList>
            <person name="Kohlmeier M.G."/>
            <person name="O'Hara G.W."/>
            <person name="Colombi E."/>
            <person name="Ramsay J.P."/>
            <person name="Terpolilli J."/>
        </authorList>
    </citation>
    <scope>NUCLEOTIDE SEQUENCE</scope>
    <source>
        <strain evidence="3">CC829</strain>
    </source>
</reference>
<name>A0ABY3QX01_9BRAD</name>
<evidence type="ECO:0000259" key="2">
    <source>
        <dbReference type="Pfam" id="PF13463"/>
    </source>
</evidence>
<dbReference type="PANTHER" id="PTHR18964">
    <property type="entry name" value="ROK (REPRESSOR, ORF, KINASE) FAMILY"/>
    <property type="match status" value="1"/>
</dbReference>
<dbReference type="Proteomes" id="UP001430990">
    <property type="component" value="Chromosome"/>
</dbReference>
<evidence type="ECO:0000313" key="3">
    <source>
        <dbReference type="EMBL" id="UFW90576.1"/>
    </source>
</evidence>
<dbReference type="Pfam" id="PF00480">
    <property type="entry name" value="ROK"/>
    <property type="match status" value="1"/>
</dbReference>
<evidence type="ECO:0000256" key="1">
    <source>
        <dbReference type="ARBA" id="ARBA00006479"/>
    </source>
</evidence>
<protein>
    <submittedName>
        <fullName evidence="3">ROK family protein</fullName>
    </submittedName>
</protein>
<evidence type="ECO:0000313" key="4">
    <source>
        <dbReference type="Proteomes" id="UP001430990"/>
    </source>
</evidence>
<dbReference type="InterPro" id="IPR036390">
    <property type="entry name" value="WH_DNA-bd_sf"/>
</dbReference>
<dbReference type="InterPro" id="IPR036388">
    <property type="entry name" value="WH-like_DNA-bd_sf"/>
</dbReference>
<dbReference type="SUPFAM" id="SSF53067">
    <property type="entry name" value="Actin-like ATPase domain"/>
    <property type="match status" value="1"/>
</dbReference>
<dbReference type="PANTHER" id="PTHR18964:SF149">
    <property type="entry name" value="BIFUNCTIONAL UDP-N-ACETYLGLUCOSAMINE 2-EPIMERASE_N-ACETYLMANNOSAMINE KINASE"/>
    <property type="match status" value="1"/>
</dbReference>
<dbReference type="Gene3D" id="1.10.10.10">
    <property type="entry name" value="Winged helix-like DNA-binding domain superfamily/Winged helix DNA-binding domain"/>
    <property type="match status" value="1"/>
</dbReference>
<dbReference type="Pfam" id="PF13463">
    <property type="entry name" value="HTH_27"/>
    <property type="match status" value="1"/>
</dbReference>
<comment type="similarity">
    <text evidence="1">Belongs to the ROK (NagC/XylR) family.</text>
</comment>
<dbReference type="InterPro" id="IPR000835">
    <property type="entry name" value="HTH_MarR-typ"/>
</dbReference>
<keyword evidence="4" id="KW-1185">Reference proteome</keyword>
<sequence length="392" mass="42805">MVVRQFNERVVLNELRRLGEASKADLARRLNITQNAAGQIVRELERQQLIKTTGKRRGERGQPATILCLDPQGAYSIGVQVGRRSLDCVLVDFAGKILKARRHECAFPAPEEALRLIGQEIATLRRAIPLQGRRHLVGIGVAIPYNLGSWRRELDIPATAAAAWNDFNLVEELSRVMDVPVFAENDGNAIAVAELFRGHGRELDDFAVVYLDTAVGGGLVLAGNCRRGATGNAADFGLMLVPPSGLATSPKPRDNCDILLNRASVAALIRHLQHNRDDIRKNGDLESAIRRFPRLTNEWLEDCADALVGPLLAISSILDVQAIIIDGNLPRDVIEALTGRLQVLLQGAVPEARRSPALRVGTLGRDAAALGAAILPLHSIFDPDMERRFGQR</sequence>
<organism evidence="3 4">
    <name type="scientific">Bradyrhizobium barranii</name>
    <dbReference type="NCBI Taxonomy" id="2992140"/>
    <lineage>
        <taxon>Bacteria</taxon>
        <taxon>Pseudomonadati</taxon>
        <taxon>Pseudomonadota</taxon>
        <taxon>Alphaproteobacteria</taxon>
        <taxon>Hyphomicrobiales</taxon>
        <taxon>Nitrobacteraceae</taxon>
        <taxon>Bradyrhizobium</taxon>
    </lineage>
</organism>